<keyword evidence="2" id="KW-1185">Reference proteome</keyword>
<evidence type="ECO:0000313" key="1">
    <source>
        <dbReference type="EMBL" id="TNV73452.1"/>
    </source>
</evidence>
<dbReference type="AlphaFoldDB" id="A0A8J8NEE7"/>
<proteinExistence type="predicted"/>
<comment type="caution">
    <text evidence="1">The sequence shown here is derived from an EMBL/GenBank/DDBJ whole genome shotgun (WGS) entry which is preliminary data.</text>
</comment>
<reference evidence="1" key="1">
    <citation type="submission" date="2019-06" db="EMBL/GenBank/DDBJ databases">
        <authorList>
            <person name="Zheng W."/>
        </authorList>
    </citation>
    <scope>NUCLEOTIDE SEQUENCE</scope>
    <source>
        <strain evidence="1">QDHG01</strain>
    </source>
</reference>
<sequence>MDAKLSAIADEVLIDLNGLLVVHYEHDYIFCVLYECLLHLVKPNHQCARFCKICAASFLTLLAGGGSLSEGPPCKSLSTFVKV</sequence>
<protein>
    <submittedName>
        <fullName evidence="1">Uncharacterized protein</fullName>
    </submittedName>
</protein>
<dbReference type="EMBL" id="RRYP01018861">
    <property type="protein sequence ID" value="TNV73452.1"/>
    <property type="molecule type" value="Genomic_DNA"/>
</dbReference>
<name>A0A8J8NEE7_HALGN</name>
<accession>A0A8J8NEE7</accession>
<organism evidence="1 2">
    <name type="scientific">Halteria grandinella</name>
    <dbReference type="NCBI Taxonomy" id="5974"/>
    <lineage>
        <taxon>Eukaryota</taxon>
        <taxon>Sar</taxon>
        <taxon>Alveolata</taxon>
        <taxon>Ciliophora</taxon>
        <taxon>Intramacronucleata</taxon>
        <taxon>Spirotrichea</taxon>
        <taxon>Stichotrichia</taxon>
        <taxon>Sporadotrichida</taxon>
        <taxon>Halteriidae</taxon>
        <taxon>Halteria</taxon>
    </lineage>
</organism>
<dbReference type="Proteomes" id="UP000785679">
    <property type="component" value="Unassembled WGS sequence"/>
</dbReference>
<gene>
    <name evidence="1" type="ORF">FGO68_gene17745</name>
</gene>
<evidence type="ECO:0000313" key="2">
    <source>
        <dbReference type="Proteomes" id="UP000785679"/>
    </source>
</evidence>